<dbReference type="EMBL" id="BSPO01000003">
    <property type="protein sequence ID" value="GLS84186.1"/>
    <property type="molecule type" value="Genomic_DNA"/>
</dbReference>
<dbReference type="AlphaFoldDB" id="A0AA37WZU0"/>
<comment type="caution">
    <text evidence="1">The sequence shown here is derived from an EMBL/GenBank/DDBJ whole genome shotgun (WGS) entry which is preliminary data.</text>
</comment>
<accession>A0AA37WZU0</accession>
<name>A0AA37WZU0_9GAMM</name>
<dbReference type="RefSeq" id="WP_095498321.1">
    <property type="nucleotide sequence ID" value="NZ_BSPO01000003.1"/>
</dbReference>
<evidence type="ECO:0000313" key="2">
    <source>
        <dbReference type="Proteomes" id="UP001157439"/>
    </source>
</evidence>
<sequence>MGKNIGFIVGLILGVFTGGVATYVAVSSFMTPAPSHTQQQVEVEQRIIEDASLEKKANTDEITDRPRLALKPQDLVQHRQSDIMNANVDEVDDRQAFEVAANQAQSKPNASIPTSPFDKVSEMFDSQSINQESDWSVNTEVLLEDFVILHEHSAVITLDSVECKNDICKMQLTSQDHRQINDLLGDMRLTEQWPFVSTVSYSRNDPESNELTQTEIYFLTQLLENLEGT</sequence>
<keyword evidence="2" id="KW-1185">Reference proteome</keyword>
<proteinExistence type="predicted"/>
<gene>
    <name evidence="1" type="ORF">GCM10007894_21630</name>
</gene>
<protein>
    <submittedName>
        <fullName evidence="1">Uncharacterized protein</fullName>
    </submittedName>
</protein>
<reference evidence="1 2" key="1">
    <citation type="journal article" date="2014" name="Int. J. Syst. Evol. Microbiol.">
        <title>Complete genome sequence of Corynebacterium casei LMG S-19264T (=DSM 44701T), isolated from a smear-ripened cheese.</title>
        <authorList>
            <consortium name="US DOE Joint Genome Institute (JGI-PGF)"/>
            <person name="Walter F."/>
            <person name="Albersmeier A."/>
            <person name="Kalinowski J."/>
            <person name="Ruckert C."/>
        </authorList>
    </citation>
    <scope>NUCLEOTIDE SEQUENCE [LARGE SCALE GENOMIC DNA]</scope>
    <source>
        <strain evidence="1 2">NBRC 112785</strain>
    </source>
</reference>
<dbReference type="Proteomes" id="UP001157439">
    <property type="component" value="Unassembled WGS sequence"/>
</dbReference>
<evidence type="ECO:0000313" key="1">
    <source>
        <dbReference type="EMBL" id="GLS84186.1"/>
    </source>
</evidence>
<organism evidence="1 2">
    <name type="scientific">Paraferrimonas haliotis</name>
    <dbReference type="NCBI Taxonomy" id="2013866"/>
    <lineage>
        <taxon>Bacteria</taxon>
        <taxon>Pseudomonadati</taxon>
        <taxon>Pseudomonadota</taxon>
        <taxon>Gammaproteobacteria</taxon>
        <taxon>Alteromonadales</taxon>
        <taxon>Ferrimonadaceae</taxon>
        <taxon>Paraferrimonas</taxon>
    </lineage>
</organism>